<feature type="domain" description="Helicase ATP-binding" evidence="5">
    <location>
        <begin position="1"/>
        <end position="215"/>
    </location>
</feature>
<gene>
    <name evidence="6" type="ORF">MNBD_GAMMA17-366</name>
</gene>
<dbReference type="InterPro" id="IPR014013">
    <property type="entry name" value="Helic_SF1/SF2_ATP-bd_DinG/Rad3"/>
</dbReference>
<keyword evidence="3" id="KW-0067">ATP-binding</keyword>
<evidence type="ECO:0000256" key="2">
    <source>
        <dbReference type="ARBA" id="ARBA00022801"/>
    </source>
</evidence>
<feature type="non-terminal residue" evidence="6">
    <location>
        <position position="1"/>
    </location>
</feature>
<evidence type="ECO:0000259" key="5">
    <source>
        <dbReference type="PROSITE" id="PS51193"/>
    </source>
</evidence>
<dbReference type="GO" id="GO:0016818">
    <property type="term" value="F:hydrolase activity, acting on acid anhydrides, in phosphorus-containing anhydrides"/>
    <property type="evidence" value="ECO:0007669"/>
    <property type="project" value="InterPro"/>
</dbReference>
<keyword evidence="1" id="KW-0547">Nucleotide-binding</keyword>
<dbReference type="GO" id="GO:0003678">
    <property type="term" value="F:DNA helicase activity"/>
    <property type="evidence" value="ECO:0007669"/>
    <property type="project" value="TreeGrafter"/>
</dbReference>
<name>A0A3B0ZT14_9ZZZZ</name>
<evidence type="ECO:0000256" key="1">
    <source>
        <dbReference type="ARBA" id="ARBA00022741"/>
    </source>
</evidence>
<evidence type="ECO:0000313" key="6">
    <source>
        <dbReference type="EMBL" id="VAW90487.1"/>
    </source>
</evidence>
<keyword evidence="4" id="KW-0175">Coiled coil</keyword>
<organism evidence="6">
    <name type="scientific">hydrothermal vent metagenome</name>
    <dbReference type="NCBI Taxonomy" id="652676"/>
    <lineage>
        <taxon>unclassified sequences</taxon>
        <taxon>metagenomes</taxon>
        <taxon>ecological metagenomes</taxon>
    </lineage>
</organism>
<dbReference type="SMART" id="SM00491">
    <property type="entry name" value="HELICc2"/>
    <property type="match status" value="1"/>
</dbReference>
<dbReference type="FunFam" id="3.40.50.300:FF:000466">
    <property type="entry name" value="ATP-dependent DNA helicase"/>
    <property type="match status" value="1"/>
</dbReference>
<dbReference type="GO" id="GO:0003676">
    <property type="term" value="F:nucleic acid binding"/>
    <property type="evidence" value="ECO:0007669"/>
    <property type="project" value="InterPro"/>
</dbReference>
<dbReference type="InterPro" id="IPR045028">
    <property type="entry name" value="DinG/Rad3-like"/>
</dbReference>
<dbReference type="PANTHER" id="PTHR11472:SF34">
    <property type="entry name" value="REGULATOR OF TELOMERE ELONGATION HELICASE 1"/>
    <property type="match status" value="1"/>
</dbReference>
<accession>A0A3B0ZT14</accession>
<keyword evidence="6" id="KW-0347">Helicase</keyword>
<dbReference type="Gene3D" id="3.40.50.300">
    <property type="entry name" value="P-loop containing nucleotide triphosphate hydrolases"/>
    <property type="match status" value="2"/>
</dbReference>
<dbReference type="GO" id="GO:0005524">
    <property type="term" value="F:ATP binding"/>
    <property type="evidence" value="ECO:0007669"/>
    <property type="project" value="UniProtKB-KW"/>
</dbReference>
<dbReference type="Pfam" id="PF13307">
    <property type="entry name" value="Helicase_C_2"/>
    <property type="match status" value="1"/>
</dbReference>
<dbReference type="InterPro" id="IPR006555">
    <property type="entry name" value="ATP-dep_Helicase_C"/>
</dbReference>
<feature type="coiled-coil region" evidence="4">
    <location>
        <begin position="241"/>
        <end position="268"/>
    </location>
</feature>
<protein>
    <submittedName>
        <fullName evidence="6">DinG family ATP-dependent helicase YoaA</fullName>
    </submittedName>
</protein>
<dbReference type="EMBL" id="UOFQ01000197">
    <property type="protein sequence ID" value="VAW90487.1"/>
    <property type="molecule type" value="Genomic_DNA"/>
</dbReference>
<dbReference type="PROSITE" id="PS51193">
    <property type="entry name" value="HELICASE_ATP_BIND_2"/>
    <property type="match status" value="1"/>
</dbReference>
<dbReference type="SUPFAM" id="SSF52540">
    <property type="entry name" value="P-loop containing nucleoside triphosphate hydrolases"/>
    <property type="match status" value="1"/>
</dbReference>
<sequence>RFGKRVIISTGTKTLQDQLFHRDLPTVQKALAIPARVTMLKGRSNYLCNHRLDLLEHSGTAHARHLVEDFQAIRQWAGKTSTGDVAEVTGIDDDAPIWPQVTSTSENCLGQECNVFSDCHVVKARKRAQEADVVVINHHLLFSDMVLREEGFGELLPSADAFIIDEAHQLPEIASNFFGQFLSGRQLLDLGRDVIAEQVNEAGDMPALARVAQDLEKELYDFRLALGMKKQRAPWSELRDLPAVKAGMEEMEAQLQKLSDQLEEAAVRGKGLESCWQRSLELMHRLQAFSQAHEEERIQWYETTRRSFMLHDTPMNIAETFDKHAKRYKSAWVYTSATLAVGDNFDHFTKRLGVENAETARWDSPFNFRDNSVLYLPENLPEPNSPQHVEAVVDKALPILEACDGGAFMLFTSHRALRRAAELLEEKGFDAPLLIQGNSPRNELLDTFRRLGNAVLLGTSSFWEGVDVRGEALSCVVIDKLPFVTPDDPVLQARMDALKKNGGNPFRDFLLPNAVITLKQGAGRLIRDVNDRGILMICDPRLVTKSYGKTFLKDLPPMRRTRDESKVVGFCGAMNVKNNSNVTLEKVTKGNASGAGAQES</sequence>
<proteinExistence type="predicted"/>
<dbReference type="AlphaFoldDB" id="A0A3B0ZT14"/>
<evidence type="ECO:0000256" key="4">
    <source>
        <dbReference type="SAM" id="Coils"/>
    </source>
</evidence>
<reference evidence="6" key="1">
    <citation type="submission" date="2018-06" db="EMBL/GenBank/DDBJ databases">
        <authorList>
            <person name="Zhirakovskaya E."/>
        </authorList>
    </citation>
    <scope>NUCLEOTIDE SEQUENCE</scope>
</reference>
<dbReference type="PANTHER" id="PTHR11472">
    <property type="entry name" value="DNA REPAIR DEAD HELICASE RAD3/XP-D SUBFAMILY MEMBER"/>
    <property type="match status" value="1"/>
</dbReference>
<dbReference type="GO" id="GO:0006281">
    <property type="term" value="P:DNA repair"/>
    <property type="evidence" value="ECO:0007669"/>
    <property type="project" value="TreeGrafter"/>
</dbReference>
<keyword evidence="2" id="KW-0378">Hydrolase</keyword>
<evidence type="ECO:0000256" key="3">
    <source>
        <dbReference type="ARBA" id="ARBA00022840"/>
    </source>
</evidence>
<dbReference type="InterPro" id="IPR027417">
    <property type="entry name" value="P-loop_NTPase"/>
</dbReference>